<feature type="domain" description="3-keto-alpha-glucoside-1,2-lyase/3-keto-2-hydroxy-glucal hydratase" evidence="1">
    <location>
        <begin position="53"/>
        <end position="247"/>
    </location>
</feature>
<name>A0A1T5AGC1_9SPHI</name>
<organism evidence="2 3">
    <name type="scientific">Parapedobacter luteus</name>
    <dbReference type="NCBI Taxonomy" id="623280"/>
    <lineage>
        <taxon>Bacteria</taxon>
        <taxon>Pseudomonadati</taxon>
        <taxon>Bacteroidota</taxon>
        <taxon>Sphingobacteriia</taxon>
        <taxon>Sphingobacteriales</taxon>
        <taxon>Sphingobacteriaceae</taxon>
        <taxon>Parapedobacter</taxon>
    </lineage>
</organism>
<gene>
    <name evidence="2" type="ORF">SAMN05660226_00721</name>
</gene>
<dbReference type="GO" id="GO:0016787">
    <property type="term" value="F:hydrolase activity"/>
    <property type="evidence" value="ECO:0007669"/>
    <property type="project" value="InterPro"/>
</dbReference>
<sequence length="466" mass="53042">MPFRINQMYNTNYCKIMKAKIIGKLWHVSTIVGVLLLASLSNGVAQSPDDDSWEILFNGKDLSGWRQLNGKHRWEVRDGMIVGTTVADQPNGFLCTEDEYSDFVLELEVSIDTLMNNSGVQFRNRSYPAYQNGRVHGYQMEVDPKPQQWSGAIYEEGGDRHWLYSGFLLTQAAKDAFKLDNVDGYQWNKYRIECVGARIRTWINGVPAAHLIDDRFPRGFIGLQLHANQANDPEGDYQVRFRNIRIKRADFTPAPLDDIYVVNYLPNQLSAQEEKNGVVLLWDGHSAGKWRKASGETLDQRQEGKHAAGCLAGQQDTCVFRFDTPITMDLPYTAFELTFDFKYDEHGEGGLIYLADSQSVVEDGSNALQYHIRHDGDGASLDTTRSLGALYGLLPSTKHWWFTKKPNHWNQAVVRVFPDRRVEHWLNGYLVLEYDLDSLSDQLTDGTTIALRSGVAYRSLKVRKLN</sequence>
<evidence type="ECO:0000259" key="1">
    <source>
        <dbReference type="Pfam" id="PF06439"/>
    </source>
</evidence>
<accession>A0A1T5AGC1</accession>
<dbReference type="EMBL" id="FUYS01000002">
    <property type="protein sequence ID" value="SKB33965.1"/>
    <property type="molecule type" value="Genomic_DNA"/>
</dbReference>
<dbReference type="Pfam" id="PF06439">
    <property type="entry name" value="3keto-disac_hyd"/>
    <property type="match status" value="2"/>
</dbReference>
<proteinExistence type="predicted"/>
<dbReference type="Proteomes" id="UP000190541">
    <property type="component" value="Unassembled WGS sequence"/>
</dbReference>
<feature type="domain" description="3-keto-alpha-glucoside-1,2-lyase/3-keto-2-hydroxy-glucal hydratase" evidence="1">
    <location>
        <begin position="279"/>
        <end position="463"/>
    </location>
</feature>
<keyword evidence="3" id="KW-1185">Reference proteome</keyword>
<evidence type="ECO:0000313" key="3">
    <source>
        <dbReference type="Proteomes" id="UP000190541"/>
    </source>
</evidence>
<dbReference type="STRING" id="623280.SAMN05660226_00721"/>
<dbReference type="InterPro" id="IPR010496">
    <property type="entry name" value="AL/BT2_dom"/>
</dbReference>
<protein>
    <recommendedName>
        <fullName evidence="1">3-keto-alpha-glucoside-1,2-lyase/3-keto-2-hydroxy-glucal hydratase domain-containing protein</fullName>
    </recommendedName>
</protein>
<evidence type="ECO:0000313" key="2">
    <source>
        <dbReference type="EMBL" id="SKB33965.1"/>
    </source>
</evidence>
<dbReference type="AlphaFoldDB" id="A0A1T5AGC1"/>
<reference evidence="2 3" key="1">
    <citation type="submission" date="2017-02" db="EMBL/GenBank/DDBJ databases">
        <authorList>
            <person name="Peterson S.W."/>
        </authorList>
    </citation>
    <scope>NUCLEOTIDE SEQUENCE [LARGE SCALE GENOMIC DNA]</scope>
    <source>
        <strain evidence="2 3">DSM 22899</strain>
    </source>
</reference>
<dbReference type="Gene3D" id="2.60.120.560">
    <property type="entry name" value="Exo-inulinase, domain 1"/>
    <property type="match status" value="2"/>
</dbReference>